<evidence type="ECO:0000313" key="1">
    <source>
        <dbReference type="EMBL" id="KAK7462542.1"/>
    </source>
</evidence>
<protein>
    <submittedName>
        <fullName evidence="1">Uncharacterized protein</fullName>
    </submittedName>
</protein>
<reference evidence="1 2" key="1">
    <citation type="journal article" date="2023" name="Sci. Data">
        <title>Genome assembly of the Korean intertidal mud-creeper Batillaria attramentaria.</title>
        <authorList>
            <person name="Patra A.K."/>
            <person name="Ho P.T."/>
            <person name="Jun S."/>
            <person name="Lee S.J."/>
            <person name="Kim Y."/>
            <person name="Won Y.J."/>
        </authorList>
    </citation>
    <scope>NUCLEOTIDE SEQUENCE [LARGE SCALE GENOMIC DNA]</scope>
    <source>
        <strain evidence="1">Wonlab-2016</strain>
    </source>
</reference>
<name>A0ABD0J5Y1_9CAEN</name>
<evidence type="ECO:0000313" key="2">
    <source>
        <dbReference type="Proteomes" id="UP001519460"/>
    </source>
</evidence>
<sequence length="64" mass="7341">MSDNTPAAPQKTRTEDTNRSKLRYFFCFLAGETDVCPAALDCGICKEYYIARLTWRNKVFIRGS</sequence>
<dbReference type="AlphaFoldDB" id="A0ABD0J5Y1"/>
<dbReference type="EMBL" id="JACVVK020000619">
    <property type="protein sequence ID" value="KAK7462542.1"/>
    <property type="molecule type" value="Genomic_DNA"/>
</dbReference>
<comment type="caution">
    <text evidence="1">The sequence shown here is derived from an EMBL/GenBank/DDBJ whole genome shotgun (WGS) entry which is preliminary data.</text>
</comment>
<gene>
    <name evidence="1" type="ORF">BaRGS_00038427</name>
</gene>
<feature type="non-terminal residue" evidence="1">
    <location>
        <position position="64"/>
    </location>
</feature>
<proteinExistence type="predicted"/>
<accession>A0ABD0J5Y1</accession>
<keyword evidence="2" id="KW-1185">Reference proteome</keyword>
<organism evidence="1 2">
    <name type="scientific">Batillaria attramentaria</name>
    <dbReference type="NCBI Taxonomy" id="370345"/>
    <lineage>
        <taxon>Eukaryota</taxon>
        <taxon>Metazoa</taxon>
        <taxon>Spiralia</taxon>
        <taxon>Lophotrochozoa</taxon>
        <taxon>Mollusca</taxon>
        <taxon>Gastropoda</taxon>
        <taxon>Caenogastropoda</taxon>
        <taxon>Sorbeoconcha</taxon>
        <taxon>Cerithioidea</taxon>
        <taxon>Batillariidae</taxon>
        <taxon>Batillaria</taxon>
    </lineage>
</organism>
<dbReference type="Proteomes" id="UP001519460">
    <property type="component" value="Unassembled WGS sequence"/>
</dbReference>